<dbReference type="PANTHER" id="PTHR48465:SF1">
    <property type="entry name" value="PROTEIN SSUH2 HOMOLOG"/>
    <property type="match status" value="1"/>
</dbReference>
<dbReference type="EMBL" id="CAUEEQ010019054">
    <property type="protein sequence ID" value="CAJ0941452.1"/>
    <property type="molecule type" value="Genomic_DNA"/>
</dbReference>
<dbReference type="InterPro" id="IPR052789">
    <property type="entry name" value="SSUH2_homolog"/>
</dbReference>
<proteinExistence type="predicted"/>
<evidence type="ECO:0000313" key="2">
    <source>
        <dbReference type="Proteomes" id="UP001176940"/>
    </source>
</evidence>
<evidence type="ECO:0000313" key="1">
    <source>
        <dbReference type="EMBL" id="CAJ0941452.1"/>
    </source>
</evidence>
<sequence length="381" mass="42123">MDMPNYGQHAPPFQPGYPMNPAMPPGGPYPPAMNPAGAPGYYPTVNTNALAPQIAPYPQFSGIPGYEGLAGDGSHGKFLPPPPPFGPEPGNVPAPTNRDWLIPAISQETAKRALLDYANDQCCYGSSPAEEMEITQLSPHNTYRYRLETFTESRSCEWVSKPVSGDALDSPDKGPTPQPWEIHVKTPTLFHDETEKLPVPHTTSKKVKCDDCNGSGKRSAEECMNCSGTGSIGCKTCNQSNVQTCPCCNGKGQVMTFIELTVTWKNNLYEFIPDHRSEFPTDLFKKVTGEKMYADEQTLVPPIVNFPDLSINQASQTAVQQHYSQYMATCRILKQRQVIELLPLTKVEYSWKGNNCSYFVYGRENKVETKDYPATCCCVIL</sequence>
<dbReference type="Gene3D" id="2.10.230.10">
    <property type="entry name" value="Heat shock protein DnaJ, cysteine-rich domain"/>
    <property type="match status" value="1"/>
</dbReference>
<dbReference type="SUPFAM" id="SSF57938">
    <property type="entry name" value="DnaJ/Hsp40 cysteine-rich domain"/>
    <property type="match status" value="1"/>
</dbReference>
<accession>A0ABN9LK11</accession>
<comment type="caution">
    <text evidence="1">The sequence shown here is derived from an EMBL/GenBank/DDBJ whole genome shotgun (WGS) entry which is preliminary data.</text>
</comment>
<name>A0ABN9LK11_9NEOB</name>
<dbReference type="PANTHER" id="PTHR48465">
    <property type="entry name" value="PROTEIN SSUH2 HOMOLOG"/>
    <property type="match status" value="1"/>
</dbReference>
<keyword evidence="2" id="KW-1185">Reference proteome</keyword>
<protein>
    <recommendedName>
        <fullName evidence="3">Protein SSUH2 homolog</fullName>
    </recommendedName>
</protein>
<evidence type="ECO:0008006" key="3">
    <source>
        <dbReference type="Google" id="ProtNLM"/>
    </source>
</evidence>
<dbReference type="InterPro" id="IPR036410">
    <property type="entry name" value="HSP_DnaJ_Cys-rich_dom_sf"/>
</dbReference>
<gene>
    <name evidence="1" type="ORF">RIMI_LOCUS9260278</name>
</gene>
<organism evidence="1 2">
    <name type="scientific">Ranitomeya imitator</name>
    <name type="common">mimic poison frog</name>
    <dbReference type="NCBI Taxonomy" id="111125"/>
    <lineage>
        <taxon>Eukaryota</taxon>
        <taxon>Metazoa</taxon>
        <taxon>Chordata</taxon>
        <taxon>Craniata</taxon>
        <taxon>Vertebrata</taxon>
        <taxon>Euteleostomi</taxon>
        <taxon>Amphibia</taxon>
        <taxon>Batrachia</taxon>
        <taxon>Anura</taxon>
        <taxon>Neobatrachia</taxon>
        <taxon>Hyloidea</taxon>
        <taxon>Dendrobatidae</taxon>
        <taxon>Dendrobatinae</taxon>
        <taxon>Ranitomeya</taxon>
    </lineage>
</organism>
<dbReference type="Proteomes" id="UP001176940">
    <property type="component" value="Unassembled WGS sequence"/>
</dbReference>
<reference evidence="1" key="1">
    <citation type="submission" date="2023-07" db="EMBL/GenBank/DDBJ databases">
        <authorList>
            <person name="Stuckert A."/>
        </authorList>
    </citation>
    <scope>NUCLEOTIDE SEQUENCE</scope>
</reference>